<dbReference type="EMBL" id="QJKJ01004515">
    <property type="protein sequence ID" value="RDX93852.1"/>
    <property type="molecule type" value="Genomic_DNA"/>
</dbReference>
<comment type="caution">
    <text evidence="1">The sequence shown here is derived from an EMBL/GenBank/DDBJ whole genome shotgun (WGS) entry which is preliminary data.</text>
</comment>
<keyword evidence="2" id="KW-1185">Reference proteome</keyword>
<sequence length="119" mass="13769">VVACFIRTQRSKKLLLNLLLKQNMKILLDLGVQQLEATTICCNSKLAIAIAENPLQHEKTKHIQVKFNAICEAIQNQEIKIHFFFYIQLFDILIKALPRAKFEKLRRSFGVSIKNVKEC</sequence>
<accession>A0A371GTH5</accession>
<dbReference type="CDD" id="cd09272">
    <property type="entry name" value="RNase_HI_RT_Ty1"/>
    <property type="match status" value="1"/>
</dbReference>
<reference evidence="1" key="1">
    <citation type="submission" date="2018-05" db="EMBL/GenBank/DDBJ databases">
        <title>Draft genome of Mucuna pruriens seed.</title>
        <authorList>
            <person name="Nnadi N.E."/>
            <person name="Vos R."/>
            <person name="Hasami M.H."/>
            <person name="Devisetty U.K."/>
            <person name="Aguiy J.C."/>
        </authorList>
    </citation>
    <scope>NUCLEOTIDE SEQUENCE [LARGE SCALE GENOMIC DNA]</scope>
    <source>
        <strain evidence="1">JCA_2017</strain>
    </source>
</reference>
<gene>
    <name evidence="1" type="ORF">CR513_23836</name>
</gene>
<dbReference type="Proteomes" id="UP000257109">
    <property type="component" value="Unassembled WGS sequence"/>
</dbReference>
<dbReference type="STRING" id="157652.A0A371GTH5"/>
<evidence type="ECO:0000313" key="1">
    <source>
        <dbReference type="EMBL" id="RDX93852.1"/>
    </source>
</evidence>
<dbReference type="AlphaFoldDB" id="A0A371GTH5"/>
<name>A0A371GTH5_MUCPR</name>
<feature type="non-terminal residue" evidence="1">
    <location>
        <position position="1"/>
    </location>
</feature>
<evidence type="ECO:0008006" key="3">
    <source>
        <dbReference type="Google" id="ProtNLM"/>
    </source>
</evidence>
<evidence type="ECO:0000313" key="2">
    <source>
        <dbReference type="Proteomes" id="UP000257109"/>
    </source>
</evidence>
<protein>
    <recommendedName>
        <fullName evidence="3">Copia protein</fullName>
    </recommendedName>
</protein>
<dbReference type="OrthoDB" id="8007265at2759"/>
<organism evidence="1 2">
    <name type="scientific">Mucuna pruriens</name>
    <name type="common">Velvet bean</name>
    <name type="synonym">Dolichos pruriens</name>
    <dbReference type="NCBI Taxonomy" id="157652"/>
    <lineage>
        <taxon>Eukaryota</taxon>
        <taxon>Viridiplantae</taxon>
        <taxon>Streptophyta</taxon>
        <taxon>Embryophyta</taxon>
        <taxon>Tracheophyta</taxon>
        <taxon>Spermatophyta</taxon>
        <taxon>Magnoliopsida</taxon>
        <taxon>eudicotyledons</taxon>
        <taxon>Gunneridae</taxon>
        <taxon>Pentapetalae</taxon>
        <taxon>rosids</taxon>
        <taxon>fabids</taxon>
        <taxon>Fabales</taxon>
        <taxon>Fabaceae</taxon>
        <taxon>Papilionoideae</taxon>
        <taxon>50 kb inversion clade</taxon>
        <taxon>NPAAA clade</taxon>
        <taxon>indigoferoid/millettioid clade</taxon>
        <taxon>Phaseoleae</taxon>
        <taxon>Mucuna</taxon>
    </lineage>
</organism>
<proteinExistence type="predicted"/>